<dbReference type="PANTHER" id="PTHR31736">
    <property type="match status" value="1"/>
</dbReference>
<keyword evidence="4" id="KW-0325">Glycoprotein</keyword>
<dbReference type="SUPFAM" id="SSF51126">
    <property type="entry name" value="Pectin lyase-like"/>
    <property type="match status" value="1"/>
</dbReference>
<dbReference type="InterPro" id="IPR012334">
    <property type="entry name" value="Pectin_lyas_fold"/>
</dbReference>
<gene>
    <name evidence="10" type="ORF">SAMN06297358_0713</name>
</gene>
<accession>A0A285ZS90</accession>
<keyword evidence="11" id="KW-1185">Reference proteome</keyword>
<evidence type="ECO:0000256" key="1">
    <source>
        <dbReference type="ARBA" id="ARBA00008834"/>
    </source>
</evidence>
<evidence type="ECO:0000256" key="6">
    <source>
        <dbReference type="ARBA" id="ARBA00023295"/>
    </source>
</evidence>
<comment type="similarity">
    <text evidence="1 9">Belongs to the glycosyl hydrolase 28 family.</text>
</comment>
<dbReference type="AlphaFoldDB" id="A0A285ZS90"/>
<comment type="function">
    <text evidence="8">Pectinolytic enzyme involved in the degradation of xylogalacturonan (xga), a galacturonan backbone heavily substituted with xylose, and which is one important component of the hairy regions of pectin. Activity requires a galacturonic acid backbone substituted with xylose.</text>
</comment>
<evidence type="ECO:0000256" key="8">
    <source>
        <dbReference type="ARBA" id="ARBA00037278"/>
    </source>
</evidence>
<evidence type="ECO:0000256" key="2">
    <source>
        <dbReference type="ARBA" id="ARBA00022737"/>
    </source>
</evidence>
<keyword evidence="2" id="KW-0677">Repeat</keyword>
<dbReference type="InterPro" id="IPR000743">
    <property type="entry name" value="Glyco_hydro_28"/>
</dbReference>
<proteinExistence type="inferred from homology"/>
<dbReference type="Proteomes" id="UP000219281">
    <property type="component" value="Unassembled WGS sequence"/>
</dbReference>
<dbReference type="Pfam" id="PF00295">
    <property type="entry name" value="Glyco_hydro_28"/>
    <property type="match status" value="1"/>
</dbReference>
<evidence type="ECO:0000313" key="10">
    <source>
        <dbReference type="EMBL" id="SOD12524.1"/>
    </source>
</evidence>
<evidence type="ECO:0000256" key="3">
    <source>
        <dbReference type="ARBA" id="ARBA00022801"/>
    </source>
</evidence>
<dbReference type="EMBL" id="OCMT01000001">
    <property type="protein sequence ID" value="SOD12524.1"/>
    <property type="molecule type" value="Genomic_DNA"/>
</dbReference>
<keyword evidence="3 9" id="KW-0378">Hydrolase</keyword>
<keyword evidence="7" id="KW-0624">Polysaccharide degradation</keyword>
<sequence>MKQKFLITTVVALLAFIGMALTKKSDVIIYPAPAGEKISEAYTVSVNRENVPVYIAKVAPLDKKLRYKAMDDKLNSAKFFDEAAFAYFDLNGTAQVSVKAPVQIKEVKILPSSYQIKHEVRGGVITFPIKTGQQVTVEINGEIIKSLHIFANEIEKDKPSTNDPNVIFYGPGVHEISRLIVKDNQTLYLAGGAILRTVIGDKEQTTNVPTSGLHNKPYPPSISLVGKNIKVRGRGIIDGSACPTHSRNMIMVQGSDISIEGIILRDASLWTLPVRMSHNVHINNIKLIGYRANSDGVDICNSTDILVEKCFIRTLDDLVVIKSLKNKGVTERITVRKCVLWNEVAHALSIGAEINGDIKDILFTDCDVIHDLGREWSLRVYHCDAGKVSNIRFENLRIEESKKFISLWINKAVWSTDAERGHIDNISFKNISVAGSPVTVELLGYGAENKVNKVDFKNITLNGTKLTKDIIKQNDFVTNVTVK</sequence>
<dbReference type="RefSeq" id="WP_097128766.1">
    <property type="nucleotide sequence ID" value="NZ_OCMT01000001.1"/>
</dbReference>
<evidence type="ECO:0000313" key="11">
    <source>
        <dbReference type="Proteomes" id="UP000219281"/>
    </source>
</evidence>
<organism evidence="10 11">
    <name type="scientific">Pedobacter xixiisoli</name>
    <dbReference type="NCBI Taxonomy" id="1476464"/>
    <lineage>
        <taxon>Bacteria</taxon>
        <taxon>Pseudomonadati</taxon>
        <taxon>Bacteroidota</taxon>
        <taxon>Sphingobacteriia</taxon>
        <taxon>Sphingobacteriales</taxon>
        <taxon>Sphingobacteriaceae</taxon>
        <taxon>Pedobacter</taxon>
    </lineage>
</organism>
<dbReference type="OrthoDB" id="9795222at2"/>
<dbReference type="InterPro" id="IPR011050">
    <property type="entry name" value="Pectin_lyase_fold/virulence"/>
</dbReference>
<evidence type="ECO:0000256" key="5">
    <source>
        <dbReference type="ARBA" id="ARBA00023277"/>
    </source>
</evidence>
<name>A0A285ZS90_9SPHI</name>
<keyword evidence="5" id="KW-0119">Carbohydrate metabolism</keyword>
<dbReference type="GO" id="GO:0004650">
    <property type="term" value="F:polygalacturonase activity"/>
    <property type="evidence" value="ECO:0007669"/>
    <property type="project" value="InterPro"/>
</dbReference>
<keyword evidence="6 9" id="KW-0326">Glycosidase</keyword>
<reference evidence="11" key="1">
    <citation type="submission" date="2017-09" db="EMBL/GenBank/DDBJ databases">
        <authorList>
            <person name="Varghese N."/>
            <person name="Submissions S."/>
        </authorList>
    </citation>
    <scope>NUCLEOTIDE SEQUENCE [LARGE SCALE GENOMIC DNA]</scope>
    <source>
        <strain evidence="11">CGMCC 1.12803</strain>
    </source>
</reference>
<protein>
    <submittedName>
        <fullName evidence="10">Glycosyl hydrolases family 28</fullName>
    </submittedName>
</protein>
<dbReference type="PANTHER" id="PTHR31736:SF9">
    <property type="entry name" value="ENDO-XYLOGALACTURONAN HYDROLASE A-RELATED"/>
    <property type="match status" value="1"/>
</dbReference>
<dbReference type="GO" id="GO:0000272">
    <property type="term" value="P:polysaccharide catabolic process"/>
    <property type="evidence" value="ECO:0007669"/>
    <property type="project" value="UniProtKB-KW"/>
</dbReference>
<dbReference type="Gene3D" id="2.160.20.10">
    <property type="entry name" value="Single-stranded right-handed beta-helix, Pectin lyase-like"/>
    <property type="match status" value="1"/>
</dbReference>
<evidence type="ECO:0000256" key="9">
    <source>
        <dbReference type="RuleBase" id="RU361169"/>
    </source>
</evidence>
<evidence type="ECO:0000256" key="4">
    <source>
        <dbReference type="ARBA" id="ARBA00023180"/>
    </source>
</evidence>
<evidence type="ECO:0000256" key="7">
    <source>
        <dbReference type="ARBA" id="ARBA00023326"/>
    </source>
</evidence>